<dbReference type="InterPro" id="IPR004408">
    <property type="entry name" value="Biotin_CoA_COase_ligase"/>
</dbReference>
<dbReference type="GO" id="GO:0004077">
    <property type="term" value="F:biotin--[biotin carboxyl-carrier protein] ligase activity"/>
    <property type="evidence" value="ECO:0007669"/>
    <property type="project" value="UniProtKB-UniRule"/>
</dbReference>
<dbReference type="PROSITE" id="PS51733">
    <property type="entry name" value="BPL_LPL_CATALYTIC"/>
    <property type="match status" value="1"/>
</dbReference>
<dbReference type="InterPro" id="IPR008988">
    <property type="entry name" value="Transcriptional_repressor_C"/>
</dbReference>
<evidence type="ECO:0000256" key="2">
    <source>
        <dbReference type="HAMAP-Rule" id="MF_00978"/>
    </source>
</evidence>
<dbReference type="CDD" id="cd16442">
    <property type="entry name" value="BPL"/>
    <property type="match status" value="1"/>
</dbReference>
<dbReference type="AlphaFoldDB" id="A0A6B8RK99"/>
<comment type="similarity">
    <text evidence="2">Belongs to the biotin--protein ligase family.</text>
</comment>
<comment type="function">
    <text evidence="2">Acts both as a biotin--[acetyl-CoA-carboxylase] ligase and a repressor.</text>
</comment>
<dbReference type="GO" id="GO:0016740">
    <property type="term" value="F:transferase activity"/>
    <property type="evidence" value="ECO:0007669"/>
    <property type="project" value="UniProtKB-ARBA"/>
</dbReference>
<dbReference type="RefSeq" id="WP_155701924.1">
    <property type="nucleotide sequence ID" value="NZ_CP034235.1"/>
</dbReference>
<dbReference type="PANTHER" id="PTHR12835:SF5">
    <property type="entry name" value="BIOTIN--PROTEIN LIGASE"/>
    <property type="match status" value="1"/>
</dbReference>
<dbReference type="GO" id="GO:0006355">
    <property type="term" value="P:regulation of DNA-templated transcription"/>
    <property type="evidence" value="ECO:0007669"/>
    <property type="project" value="UniProtKB-UniRule"/>
</dbReference>
<dbReference type="Proteomes" id="UP000426246">
    <property type="component" value="Chromosome"/>
</dbReference>
<dbReference type="NCBIfam" id="TIGR00121">
    <property type="entry name" value="birA_ligase"/>
    <property type="match status" value="1"/>
</dbReference>
<gene>
    <name evidence="2" type="primary">birA</name>
    <name evidence="4" type="ORF">EHS13_19120</name>
</gene>
<keyword evidence="1 2" id="KW-0436">Ligase</keyword>
<dbReference type="EC" id="6.3.4.15" evidence="2"/>
<keyword evidence="5" id="KW-1185">Reference proteome</keyword>
<protein>
    <recommendedName>
        <fullName evidence="2">Bifunctional ligase/repressor BirA</fullName>
    </recommendedName>
    <alternativeName>
        <fullName evidence="2">Biotin--[acetyl-CoA-carboxylase] ligase</fullName>
        <ecNumber evidence="2">6.3.4.15</ecNumber>
    </alternativeName>
    <alternativeName>
        <fullName evidence="2">Biotin--protein ligase</fullName>
    </alternativeName>
    <alternativeName>
        <fullName evidence="2">Biotin-[acetyl-CoA carboxylase] synthetase</fullName>
    </alternativeName>
</protein>
<dbReference type="SUPFAM" id="SSF50037">
    <property type="entry name" value="C-terminal domain of transcriptional repressors"/>
    <property type="match status" value="1"/>
</dbReference>
<dbReference type="OrthoDB" id="9807064at2"/>
<dbReference type="SUPFAM" id="SSF46785">
    <property type="entry name" value="Winged helix' DNA-binding domain"/>
    <property type="match status" value="1"/>
</dbReference>
<evidence type="ECO:0000313" key="4">
    <source>
        <dbReference type="EMBL" id="QGQ96841.1"/>
    </source>
</evidence>
<feature type="binding site" evidence="2">
    <location>
        <position position="114"/>
    </location>
    <ligand>
        <name>biotin</name>
        <dbReference type="ChEBI" id="CHEBI:57586"/>
    </ligand>
</feature>
<dbReference type="InterPro" id="IPR004143">
    <property type="entry name" value="BPL_LPL_catalytic"/>
</dbReference>
<keyword evidence="2" id="KW-0547">Nucleotide-binding</keyword>
<keyword evidence="2" id="KW-0805">Transcription regulation</keyword>
<dbReference type="Pfam" id="PF08279">
    <property type="entry name" value="HTH_11"/>
    <property type="match status" value="1"/>
</dbReference>
<feature type="DNA-binding region" description="H-T-H motif" evidence="2">
    <location>
        <begin position="19"/>
        <end position="38"/>
    </location>
</feature>
<keyword evidence="2" id="KW-0678">Repressor</keyword>
<dbReference type="Gene3D" id="1.10.10.10">
    <property type="entry name" value="Winged helix-like DNA-binding domain superfamily/Winged helix DNA-binding domain"/>
    <property type="match status" value="1"/>
</dbReference>
<name>A0A6B8RK99_9BACL</name>
<dbReference type="Pfam" id="PF03099">
    <property type="entry name" value="BPL_LplA_LipB"/>
    <property type="match status" value="1"/>
</dbReference>
<keyword evidence="2" id="KW-0092">Biotin</keyword>
<dbReference type="Gene3D" id="3.30.930.10">
    <property type="entry name" value="Bira Bifunctional Protein, Domain 2"/>
    <property type="match status" value="1"/>
</dbReference>
<dbReference type="PANTHER" id="PTHR12835">
    <property type="entry name" value="BIOTIN PROTEIN LIGASE"/>
    <property type="match status" value="1"/>
</dbReference>
<comment type="catalytic activity">
    <reaction evidence="2">
        <text>biotin + L-lysyl-[protein] + ATP = N(6)-biotinyl-L-lysyl-[protein] + AMP + diphosphate + H(+)</text>
        <dbReference type="Rhea" id="RHEA:11756"/>
        <dbReference type="Rhea" id="RHEA-COMP:9752"/>
        <dbReference type="Rhea" id="RHEA-COMP:10505"/>
        <dbReference type="ChEBI" id="CHEBI:15378"/>
        <dbReference type="ChEBI" id="CHEBI:29969"/>
        <dbReference type="ChEBI" id="CHEBI:30616"/>
        <dbReference type="ChEBI" id="CHEBI:33019"/>
        <dbReference type="ChEBI" id="CHEBI:57586"/>
        <dbReference type="ChEBI" id="CHEBI:83144"/>
        <dbReference type="ChEBI" id="CHEBI:456215"/>
        <dbReference type="EC" id="6.3.4.15"/>
    </reaction>
</comment>
<evidence type="ECO:0000259" key="3">
    <source>
        <dbReference type="PROSITE" id="PS51733"/>
    </source>
</evidence>
<reference evidence="5" key="1">
    <citation type="submission" date="2018-11" db="EMBL/GenBank/DDBJ databases">
        <title>Complete genome sequence of Paenibacillus sp. ML311-T8.</title>
        <authorList>
            <person name="Nam Y.-D."/>
            <person name="Kang J."/>
            <person name="Chung W.-H."/>
            <person name="Park Y.S."/>
        </authorList>
    </citation>
    <scope>NUCLEOTIDE SEQUENCE [LARGE SCALE GENOMIC DNA]</scope>
    <source>
        <strain evidence="5">ML311-T8</strain>
    </source>
</reference>
<dbReference type="InterPro" id="IPR045864">
    <property type="entry name" value="aa-tRNA-synth_II/BPL/LPL"/>
</dbReference>
<dbReference type="HAMAP" id="MF_00978">
    <property type="entry name" value="Bifunct_BirA"/>
    <property type="match status" value="1"/>
</dbReference>
<organism evidence="4 5">
    <name type="scientific">Paenibacillus psychroresistens</name>
    <dbReference type="NCBI Taxonomy" id="1778678"/>
    <lineage>
        <taxon>Bacteria</taxon>
        <taxon>Bacillati</taxon>
        <taxon>Bacillota</taxon>
        <taxon>Bacilli</taxon>
        <taxon>Bacillales</taxon>
        <taxon>Paenibacillaceae</taxon>
        <taxon>Paenibacillus</taxon>
    </lineage>
</organism>
<dbReference type="GO" id="GO:0005524">
    <property type="term" value="F:ATP binding"/>
    <property type="evidence" value="ECO:0007669"/>
    <property type="project" value="UniProtKB-UniRule"/>
</dbReference>
<dbReference type="InterPro" id="IPR036388">
    <property type="entry name" value="WH-like_DNA-bd_sf"/>
</dbReference>
<feature type="binding site" evidence="2">
    <location>
        <position position="185"/>
    </location>
    <ligand>
        <name>biotin</name>
        <dbReference type="ChEBI" id="CHEBI:57586"/>
    </ligand>
</feature>
<dbReference type="Gene3D" id="2.30.30.100">
    <property type="match status" value="1"/>
</dbReference>
<sequence length="323" mass="36212">MNELILQYFQEHEGEYVSGEELSIKLQCSRTAVWKHIEALRKQGYVFDAIPRKGYKMLTKPVIINAAKLMQGLQTKTLGRVVRIYDEVDSTQNIAHTLVRQGAIEGTLVIAEQQNAGRGRMGRNWFSPKGKGIWMSLILKPTISMQFTPQLTLLVAVALCRAIQAHIPHQVGIKWPNDLLINGKKISGILLESSAEDERLNYVIAGIGISVNLLAEDYPEELKAKATSLFIEKGQLVDREQLICDFLLQLEVLLELYTQQGFAPIRSLWEALTISLHKPLRIQTAKGWVEGVANAIDEMGALWVTLPNGENIKLYSGDIELLL</sequence>
<evidence type="ECO:0000256" key="1">
    <source>
        <dbReference type="ARBA" id="ARBA00022598"/>
    </source>
</evidence>
<dbReference type="KEGG" id="ppsc:EHS13_19120"/>
<feature type="domain" description="BPL/LPL catalytic" evidence="3">
    <location>
        <begin position="67"/>
        <end position="258"/>
    </location>
</feature>
<keyword evidence="2" id="KW-0067">ATP-binding</keyword>
<dbReference type="EMBL" id="CP034235">
    <property type="protein sequence ID" value="QGQ96841.1"/>
    <property type="molecule type" value="Genomic_DNA"/>
</dbReference>
<keyword evidence="2" id="KW-0804">Transcription</keyword>
<evidence type="ECO:0000313" key="5">
    <source>
        <dbReference type="Proteomes" id="UP000426246"/>
    </source>
</evidence>
<dbReference type="GO" id="GO:0003677">
    <property type="term" value="F:DNA binding"/>
    <property type="evidence" value="ECO:0007669"/>
    <property type="project" value="UniProtKB-UniRule"/>
</dbReference>
<dbReference type="SUPFAM" id="SSF55681">
    <property type="entry name" value="Class II aaRS and biotin synthetases"/>
    <property type="match status" value="1"/>
</dbReference>
<keyword evidence="2" id="KW-0238">DNA-binding</keyword>
<dbReference type="InterPro" id="IPR013196">
    <property type="entry name" value="HTH_11"/>
</dbReference>
<dbReference type="InterPro" id="IPR030855">
    <property type="entry name" value="Bifunct_BirA"/>
</dbReference>
<accession>A0A6B8RK99</accession>
<proteinExistence type="inferred from homology"/>
<dbReference type="GO" id="GO:0009249">
    <property type="term" value="P:protein lipoylation"/>
    <property type="evidence" value="ECO:0007669"/>
    <property type="project" value="UniProtKB-ARBA"/>
</dbReference>
<comment type="caution">
    <text evidence="2">Lacks conserved residue(s) required for the propagation of feature annotation.</text>
</comment>
<dbReference type="InterPro" id="IPR036390">
    <property type="entry name" value="WH_DNA-bd_sf"/>
</dbReference>
<feature type="binding site" evidence="2">
    <location>
        <begin position="118"/>
        <end position="120"/>
    </location>
    <ligand>
        <name>biotin</name>
        <dbReference type="ChEBI" id="CHEBI:57586"/>
    </ligand>
</feature>
<dbReference type="GO" id="GO:0005737">
    <property type="term" value="C:cytoplasm"/>
    <property type="evidence" value="ECO:0007669"/>
    <property type="project" value="TreeGrafter"/>
</dbReference>